<dbReference type="KEGG" id="gru:GCWB2_22350"/>
<proteinExistence type="predicted"/>
<evidence type="ECO:0000256" key="1">
    <source>
        <dbReference type="SAM" id="Phobius"/>
    </source>
</evidence>
<dbReference type="EMBL" id="JARUXG010000009">
    <property type="protein sequence ID" value="MDG6782256.1"/>
    <property type="molecule type" value="Genomic_DNA"/>
</dbReference>
<gene>
    <name evidence="2" type="ORF">QBL07_15605</name>
</gene>
<dbReference type="RefSeq" id="WP_255220647.1">
    <property type="nucleotide sequence ID" value="NZ_CP022580.1"/>
</dbReference>
<sequence>MTEDTTTSRWRRPTTYLTGRFSMLVTYPVLSFAGGLLVAYLTVR</sequence>
<accession>A0AAW6REY0</accession>
<keyword evidence="1" id="KW-0812">Transmembrane</keyword>
<evidence type="ECO:0000313" key="2">
    <source>
        <dbReference type="EMBL" id="MDG6782256.1"/>
    </source>
</evidence>
<organism evidence="2">
    <name type="scientific">Gordonia rubripertincta</name>
    <name type="common">Rhodococcus corallinus</name>
    <dbReference type="NCBI Taxonomy" id="36822"/>
    <lineage>
        <taxon>Bacteria</taxon>
        <taxon>Bacillati</taxon>
        <taxon>Actinomycetota</taxon>
        <taxon>Actinomycetes</taxon>
        <taxon>Mycobacteriales</taxon>
        <taxon>Gordoniaceae</taxon>
        <taxon>Gordonia</taxon>
    </lineage>
</organism>
<dbReference type="AlphaFoldDB" id="A0AAW6REY0"/>
<protein>
    <submittedName>
        <fullName evidence="2">Uncharacterized protein</fullName>
    </submittedName>
</protein>
<keyword evidence="1" id="KW-1133">Transmembrane helix</keyword>
<comment type="caution">
    <text evidence="2">The sequence shown here is derived from an EMBL/GenBank/DDBJ whole genome shotgun (WGS) entry which is preliminary data.</text>
</comment>
<name>A0AAW6REY0_GORRU</name>
<feature type="transmembrane region" description="Helical" evidence="1">
    <location>
        <begin position="21"/>
        <end position="43"/>
    </location>
</feature>
<keyword evidence="1" id="KW-0472">Membrane</keyword>
<reference evidence="2" key="1">
    <citation type="submission" date="2023-04" db="EMBL/GenBank/DDBJ databases">
        <title>Characterization and analysis of the complete genome of Gordonia rubripertincta 112, the degrader of aromatic and aliphatic compounds.</title>
        <authorList>
            <person name="Frantsuzova E."/>
            <person name="Bogun A."/>
            <person name="Delegan Y."/>
        </authorList>
    </citation>
    <scope>NUCLEOTIDE SEQUENCE</scope>
    <source>
        <strain evidence="2">112</strain>
    </source>
</reference>